<keyword evidence="9" id="KW-0472">Membrane</keyword>
<evidence type="ECO:0000256" key="10">
    <source>
        <dbReference type="ARBA" id="ARBA00029863"/>
    </source>
</evidence>
<evidence type="ECO:0000256" key="8">
    <source>
        <dbReference type="ARBA" id="ARBA00023128"/>
    </source>
</evidence>
<dbReference type="FunFam" id="1.10.246.110:FF:000001">
    <property type="entry name" value="ATP synthase-coupling factor 6, mitochondrial"/>
    <property type="match status" value="1"/>
</dbReference>
<dbReference type="RefSeq" id="XP_035379454.1">
    <property type="nucleotide sequence ID" value="XM_035523561.1"/>
</dbReference>
<evidence type="ECO:0000313" key="15">
    <source>
        <dbReference type="Proteomes" id="UP000314983"/>
    </source>
</evidence>
<evidence type="ECO:0000313" key="14">
    <source>
        <dbReference type="Ensembl" id="ENSEEEP00000023775.2"/>
    </source>
</evidence>
<reference evidence="15" key="2">
    <citation type="journal article" date="2017" name="Sci. Adv.">
        <title>A tail of two voltages: Proteomic comparison of the three electric organs of the electric eel.</title>
        <authorList>
            <person name="Traeger L.L."/>
            <person name="Sabat G."/>
            <person name="Barrett-Wilt G.A."/>
            <person name="Wells G.B."/>
            <person name="Sussman M.R."/>
        </authorList>
    </citation>
    <scope>NUCLEOTIDE SEQUENCE [LARGE SCALE GENOMIC DNA]</scope>
</reference>
<keyword evidence="5" id="KW-0375">Hydrogen ion transport</keyword>
<evidence type="ECO:0000256" key="3">
    <source>
        <dbReference type="ARBA" id="ARBA00022448"/>
    </source>
</evidence>
<evidence type="ECO:0000256" key="6">
    <source>
        <dbReference type="ARBA" id="ARBA00022792"/>
    </source>
</evidence>
<dbReference type="Ensembl" id="ENSEEET00000024043.2">
    <property type="protein sequence ID" value="ENSEEEP00000023775.2"/>
    <property type="gene ID" value="ENSEEEG00000011523.2"/>
</dbReference>
<keyword evidence="15" id="KW-1185">Reference proteome</keyword>
<reference evidence="14" key="3">
    <citation type="submission" date="2020-05" db="EMBL/GenBank/DDBJ databases">
        <title>Electrophorus electricus (electric eel) genome, fEleEle1, primary haplotype.</title>
        <authorList>
            <person name="Myers G."/>
            <person name="Meyer A."/>
            <person name="Fedrigo O."/>
            <person name="Formenti G."/>
            <person name="Rhie A."/>
            <person name="Tracey A."/>
            <person name="Sims Y."/>
            <person name="Jarvis E.D."/>
        </authorList>
    </citation>
    <scope>NUCLEOTIDE SEQUENCE [LARGE SCALE GENOMIC DNA]</scope>
</reference>
<name>A0A4W4FIN4_ELEEL</name>
<evidence type="ECO:0000256" key="4">
    <source>
        <dbReference type="ARBA" id="ARBA00022547"/>
    </source>
</evidence>
<dbReference type="SUPFAM" id="SSF111357">
    <property type="entry name" value="Mitochondrial ATP synthase coupling factor 6"/>
    <property type="match status" value="1"/>
</dbReference>
<comment type="function">
    <text evidence="11">Subunit F6, of the mitochondrial membrane ATP synthase complex (F(1)F(0) ATP synthase or Complex V) that produces ATP from ADP in the presence of a proton gradient across the membrane which is generated by electron transport complexes of the respiratory chain. ATP synthase complex consist of a soluble F(1) head domain - the catalytic core - and a membrane F(1) domain - the membrane proton channel. These two domains are linked by a central stalk rotating inside the F(1) region and a stationary peripheral stalk. During catalysis, ATP synthesis in the catalytic domain of F(1) is coupled via a rotary mechanism of the central stalk subunits to proton translocation. In vivo, can only synthesize ATP although its ATP hydrolase activity can be activated artificially in vitro. Part of the complex F(0) domain. Part of the complex F(0) domain and the peripheric stalk, which acts as a stator to hold the catalytic alpha(3)beta(3) subcomplex and subunit a/ATP6 static relative to the rotary elements.</text>
</comment>
<evidence type="ECO:0000256" key="13">
    <source>
        <dbReference type="ARBA" id="ARBA00073749"/>
    </source>
</evidence>
<dbReference type="GO" id="GO:0045259">
    <property type="term" value="C:proton-transporting ATP synthase complex"/>
    <property type="evidence" value="ECO:0007669"/>
    <property type="project" value="UniProtKB-KW"/>
</dbReference>
<comment type="subcellular location">
    <subcellularLocation>
        <location evidence="1">Mitochondrion inner membrane</location>
    </subcellularLocation>
</comment>
<evidence type="ECO:0000256" key="1">
    <source>
        <dbReference type="ARBA" id="ARBA00004273"/>
    </source>
</evidence>
<dbReference type="GeneID" id="113590623"/>
<dbReference type="GeneTree" id="ENSGT00390000008902"/>
<dbReference type="GO" id="GO:0005743">
    <property type="term" value="C:mitochondrial inner membrane"/>
    <property type="evidence" value="ECO:0007669"/>
    <property type="project" value="UniProtKB-SubCell"/>
</dbReference>
<dbReference type="PANTHER" id="PTHR12441">
    <property type="entry name" value="ATP SYNTHASE COUPLING FACTOR 6, MITOCHONDRIAL"/>
    <property type="match status" value="1"/>
</dbReference>
<reference evidence="14" key="5">
    <citation type="submission" date="2025-09" db="UniProtKB">
        <authorList>
            <consortium name="Ensembl"/>
        </authorList>
    </citation>
    <scope>IDENTIFICATION</scope>
</reference>
<keyword evidence="8" id="KW-0496">Mitochondrion</keyword>
<dbReference type="AlphaFoldDB" id="A0A4W4FIN4"/>
<evidence type="ECO:0000256" key="7">
    <source>
        <dbReference type="ARBA" id="ARBA00023065"/>
    </source>
</evidence>
<keyword evidence="3" id="KW-0813">Transport</keyword>
<reference evidence="14" key="4">
    <citation type="submission" date="2025-08" db="UniProtKB">
        <authorList>
            <consortium name="Ensembl"/>
        </authorList>
    </citation>
    <scope>IDENTIFICATION</scope>
</reference>
<comment type="subunit">
    <text evidence="12">Component of the ATP synthase complex composed at least of ATP5F1A/subunit alpha, ATP5F1B/subunit beta, ATP5MC1/subunit c (homooctomer), MT-ATP6/subunit a, MT-ATP8/subunit 8, ATP5ME/subunit e, ATP5MF/subunit f, ATP5MG/subunit g, ATP5MK/subunit k, ATP5MJ/subunit j, ATP5F1C/subunit gamma, ATP5F1D/subunit delta, ATP5F1E/subunit epsilon, ATP5PF/subunit F6, ATP5PB/subunit b, ATP5PD/subunit d, ATP5PO/subunit OSCP. ATP synthase complex consists of a soluble F(1) head domain (subunits alpha(3) and beta(3)) - the catalytic core - and a membrane F(0) domain - the membrane proton channel (subunits c, a, 8, e, f, g, k and j). These two domains are linked by a central stalk (subunits gamma, delta, and epsilon) rotating inside the F1 region and a stationary peripheral stalk (subunits F6, b, d, and OSCP).</text>
</comment>
<dbReference type="Gene3D" id="1.10.246.110">
    <property type="entry name" value="Mitochondrial ATP synthase-coupling factor 6"/>
    <property type="match status" value="1"/>
</dbReference>
<dbReference type="PANTHER" id="PTHR12441:SF14">
    <property type="entry name" value="ATP SYNTHASE-COUPLING FACTOR 6, MITOCHONDRIAL"/>
    <property type="match status" value="1"/>
</dbReference>
<dbReference type="InterPro" id="IPR008387">
    <property type="entry name" value="ATP_synth_f6_mt"/>
</dbReference>
<dbReference type="GO" id="GO:0015986">
    <property type="term" value="P:proton motive force-driven ATP synthesis"/>
    <property type="evidence" value="ECO:0007669"/>
    <property type="project" value="InterPro"/>
</dbReference>
<evidence type="ECO:0000256" key="5">
    <source>
        <dbReference type="ARBA" id="ARBA00022781"/>
    </source>
</evidence>
<sequence length="120" mass="12967">MAASLLRTGRLRSLKALSVDNCTALRASAVTFSSNSEDGKKSKKSSKAGLDPIQKLFLNAIRDYSLKSKATGGIVDAGPQYHKSLADEIAKLQRLYGGGDLTCFPEFEYPQPKPDEVSTK</sequence>
<gene>
    <name evidence="14" type="primary">si:ch211-140m22.7</name>
</gene>
<dbReference type="RefSeq" id="XP_035379455.1">
    <property type="nucleotide sequence ID" value="XM_035523562.1"/>
</dbReference>
<keyword evidence="4" id="KW-0138">CF(0)</keyword>
<proteinExistence type="inferred from homology"/>
<dbReference type="GO" id="GO:0015078">
    <property type="term" value="F:proton transmembrane transporter activity"/>
    <property type="evidence" value="ECO:0007669"/>
    <property type="project" value="InterPro"/>
</dbReference>
<dbReference type="Proteomes" id="UP000314983">
    <property type="component" value="Chromosome 2"/>
</dbReference>
<evidence type="ECO:0000256" key="2">
    <source>
        <dbReference type="ARBA" id="ARBA00007346"/>
    </source>
</evidence>
<evidence type="ECO:0000256" key="9">
    <source>
        <dbReference type="ARBA" id="ARBA00023136"/>
    </source>
</evidence>
<keyword evidence="7" id="KW-0406">Ion transport</keyword>
<dbReference type="InterPro" id="IPR036204">
    <property type="entry name" value="ATP_synth_f6_sf_mt"/>
</dbReference>
<reference evidence="15" key="1">
    <citation type="journal article" date="2014" name="Science">
        <title>Nonhuman genetics. Genomic basis for the convergent evolution of electric organs.</title>
        <authorList>
            <person name="Gallant J.R."/>
            <person name="Traeger L.L."/>
            <person name="Volkening J.D."/>
            <person name="Moffett H."/>
            <person name="Chen P.H."/>
            <person name="Novina C.D."/>
            <person name="Phillips G.N.Jr."/>
            <person name="Anand R."/>
            <person name="Wells G.B."/>
            <person name="Pinch M."/>
            <person name="Guth R."/>
            <person name="Unguez G.A."/>
            <person name="Albert J.S."/>
            <person name="Zakon H.H."/>
            <person name="Samanta M.P."/>
            <person name="Sussman M.R."/>
        </authorList>
    </citation>
    <scope>NUCLEOTIDE SEQUENCE [LARGE SCALE GENOMIC DNA]</scope>
</reference>
<comment type="similarity">
    <text evidence="2">Belongs to the eukaryotic ATPase subunit F6 family.</text>
</comment>
<evidence type="ECO:0000256" key="12">
    <source>
        <dbReference type="ARBA" id="ARBA00064647"/>
    </source>
</evidence>
<organism evidence="14 15">
    <name type="scientific">Electrophorus electricus</name>
    <name type="common">Electric eel</name>
    <name type="synonym">Gymnotus electricus</name>
    <dbReference type="NCBI Taxonomy" id="8005"/>
    <lineage>
        <taxon>Eukaryota</taxon>
        <taxon>Metazoa</taxon>
        <taxon>Chordata</taxon>
        <taxon>Craniata</taxon>
        <taxon>Vertebrata</taxon>
        <taxon>Euteleostomi</taxon>
        <taxon>Actinopterygii</taxon>
        <taxon>Neopterygii</taxon>
        <taxon>Teleostei</taxon>
        <taxon>Ostariophysi</taxon>
        <taxon>Gymnotiformes</taxon>
        <taxon>Gymnotoidei</taxon>
        <taxon>Gymnotidae</taxon>
        <taxon>Electrophorus</taxon>
    </lineage>
</organism>
<keyword evidence="6" id="KW-0999">Mitochondrion inner membrane</keyword>
<dbReference type="STRING" id="8005.ENSEEEP00000023775"/>
<protein>
    <recommendedName>
        <fullName evidence="13">ATP synthase peripheral stalk subunit F6, mitochondrial</fullName>
    </recommendedName>
    <alternativeName>
        <fullName evidence="10">ATP synthase peripheral stalk subunit F6</fullName>
    </alternativeName>
</protein>
<evidence type="ECO:0000256" key="11">
    <source>
        <dbReference type="ARBA" id="ARBA00059339"/>
    </source>
</evidence>
<dbReference type="Pfam" id="PF05511">
    <property type="entry name" value="ATP-synt_F6"/>
    <property type="match status" value="1"/>
</dbReference>
<accession>A0A4W4FIN4</accession>